<evidence type="ECO:0000313" key="1">
    <source>
        <dbReference type="EMBL" id="CCM06597.1"/>
    </source>
</evidence>
<dbReference type="AlphaFoldDB" id="J4I3G4"/>
<dbReference type="InParanoid" id="J4I3G4"/>
<accession>J4I3G4</accession>
<sequence>MRPITYNSLVIFYSFYTQYTKPL</sequence>
<gene>
    <name evidence="1" type="ORF">FIBRA_08876</name>
</gene>
<evidence type="ECO:0000313" key="2">
    <source>
        <dbReference type="Proteomes" id="UP000006352"/>
    </source>
</evidence>
<protein>
    <submittedName>
        <fullName evidence="1">Uncharacterized protein</fullName>
    </submittedName>
</protein>
<proteinExistence type="predicted"/>
<organism evidence="1 2">
    <name type="scientific">Fibroporia radiculosa</name>
    <dbReference type="NCBI Taxonomy" id="599839"/>
    <lineage>
        <taxon>Eukaryota</taxon>
        <taxon>Fungi</taxon>
        <taxon>Dikarya</taxon>
        <taxon>Basidiomycota</taxon>
        <taxon>Agaricomycotina</taxon>
        <taxon>Agaricomycetes</taxon>
        <taxon>Polyporales</taxon>
        <taxon>Fibroporiaceae</taxon>
        <taxon>Fibroporia</taxon>
    </lineage>
</organism>
<reference evidence="1 2" key="1">
    <citation type="journal article" date="2012" name="Appl. Environ. Microbiol.">
        <title>Short-read sequencing for genomic analysis of the brown rot fungus Fibroporia radiculosa.</title>
        <authorList>
            <person name="Tang J.D."/>
            <person name="Perkins A.D."/>
            <person name="Sonstegard T.S."/>
            <person name="Schroeder S.G."/>
            <person name="Burgess S.C."/>
            <person name="Diehl S.V."/>
        </authorList>
    </citation>
    <scope>NUCLEOTIDE SEQUENCE [LARGE SCALE GENOMIC DNA]</scope>
    <source>
        <strain evidence="1 2">TFFH 294</strain>
    </source>
</reference>
<dbReference type="HOGENOM" id="CLU_3423299_0_0_1"/>
<dbReference type="Proteomes" id="UP000006352">
    <property type="component" value="Unassembled WGS sequence"/>
</dbReference>
<dbReference type="EMBL" id="HE797411">
    <property type="protein sequence ID" value="CCM06597.1"/>
    <property type="molecule type" value="Genomic_DNA"/>
</dbReference>
<name>J4I3G4_9APHY</name>
<keyword evidence="2" id="KW-1185">Reference proteome</keyword>